<dbReference type="InterPro" id="IPR013083">
    <property type="entry name" value="Znf_RING/FYVE/PHD"/>
</dbReference>
<dbReference type="RefSeq" id="XP_018073935.1">
    <property type="nucleotide sequence ID" value="XM_018214695.1"/>
</dbReference>
<name>A0A194XH95_MOLSC</name>
<dbReference type="Pfam" id="PF01485">
    <property type="entry name" value="IBR"/>
    <property type="match status" value="1"/>
</dbReference>
<evidence type="ECO:0000256" key="7">
    <source>
        <dbReference type="ARBA" id="ARBA00022771"/>
    </source>
</evidence>
<evidence type="ECO:0000313" key="13">
    <source>
        <dbReference type="Proteomes" id="UP000070700"/>
    </source>
</evidence>
<dbReference type="AlphaFoldDB" id="A0A194XH95"/>
<protein>
    <recommendedName>
        <fullName evidence="3">RBR-type E3 ubiquitin transferase</fullName>
        <ecNumber evidence="3">2.3.2.31</ecNumber>
    </recommendedName>
</protein>
<dbReference type="InterPro" id="IPR031127">
    <property type="entry name" value="E3_UB_ligase_RBR"/>
</dbReference>
<dbReference type="SUPFAM" id="SSF57850">
    <property type="entry name" value="RING/U-box"/>
    <property type="match status" value="3"/>
</dbReference>
<dbReference type="GO" id="GO:0061630">
    <property type="term" value="F:ubiquitin protein ligase activity"/>
    <property type="evidence" value="ECO:0007669"/>
    <property type="project" value="UniProtKB-EC"/>
</dbReference>
<dbReference type="CDD" id="cd20354">
    <property type="entry name" value="Rcat_RBR_RNF14"/>
    <property type="match status" value="1"/>
</dbReference>
<keyword evidence="10" id="KW-0812">Transmembrane</keyword>
<dbReference type="Proteomes" id="UP000070700">
    <property type="component" value="Unassembled WGS sequence"/>
</dbReference>
<dbReference type="PROSITE" id="PS51873">
    <property type="entry name" value="TRIAD"/>
    <property type="match status" value="1"/>
</dbReference>
<dbReference type="CDD" id="cd20335">
    <property type="entry name" value="BRcat_RBR"/>
    <property type="match status" value="1"/>
</dbReference>
<evidence type="ECO:0000259" key="11">
    <source>
        <dbReference type="PROSITE" id="PS51873"/>
    </source>
</evidence>
<evidence type="ECO:0000256" key="4">
    <source>
        <dbReference type="ARBA" id="ARBA00022679"/>
    </source>
</evidence>
<evidence type="ECO:0000256" key="1">
    <source>
        <dbReference type="ARBA" id="ARBA00001798"/>
    </source>
</evidence>
<dbReference type="GO" id="GO:0016567">
    <property type="term" value="P:protein ubiquitination"/>
    <property type="evidence" value="ECO:0007669"/>
    <property type="project" value="InterPro"/>
</dbReference>
<keyword evidence="5" id="KW-0479">Metal-binding</keyword>
<keyword evidence="7" id="KW-0863">Zinc-finger</keyword>
<dbReference type="InterPro" id="IPR044066">
    <property type="entry name" value="TRIAD_supradom"/>
</dbReference>
<dbReference type="EMBL" id="KQ947411">
    <property type="protein sequence ID" value="KUJ19580.1"/>
    <property type="molecule type" value="Genomic_DNA"/>
</dbReference>
<keyword evidence="4" id="KW-0808">Transferase</keyword>
<dbReference type="Gene3D" id="1.20.120.1750">
    <property type="match status" value="1"/>
</dbReference>
<evidence type="ECO:0000256" key="5">
    <source>
        <dbReference type="ARBA" id="ARBA00022723"/>
    </source>
</evidence>
<dbReference type="PANTHER" id="PTHR11685">
    <property type="entry name" value="RBR FAMILY RING FINGER AND IBR DOMAIN-CONTAINING"/>
    <property type="match status" value="1"/>
</dbReference>
<evidence type="ECO:0000256" key="6">
    <source>
        <dbReference type="ARBA" id="ARBA00022737"/>
    </source>
</evidence>
<keyword evidence="10" id="KW-0472">Membrane</keyword>
<keyword evidence="6" id="KW-0677">Repeat</keyword>
<dbReference type="SMART" id="SM00647">
    <property type="entry name" value="IBR"/>
    <property type="match status" value="2"/>
</dbReference>
<feature type="transmembrane region" description="Helical" evidence="10">
    <location>
        <begin position="107"/>
        <end position="131"/>
    </location>
</feature>
<evidence type="ECO:0000256" key="2">
    <source>
        <dbReference type="ARBA" id="ARBA00004906"/>
    </source>
</evidence>
<dbReference type="KEGG" id="psco:LY89DRAFT_683399"/>
<dbReference type="OrthoDB" id="1431934at2759"/>
<feature type="transmembrane region" description="Helical" evidence="10">
    <location>
        <begin position="138"/>
        <end position="154"/>
    </location>
</feature>
<keyword evidence="8" id="KW-0833">Ubl conjugation pathway</keyword>
<keyword evidence="13" id="KW-1185">Reference proteome</keyword>
<dbReference type="Gene3D" id="3.30.40.10">
    <property type="entry name" value="Zinc/RING finger domain, C3HC4 (zinc finger)"/>
    <property type="match status" value="1"/>
</dbReference>
<evidence type="ECO:0000256" key="8">
    <source>
        <dbReference type="ARBA" id="ARBA00022786"/>
    </source>
</evidence>
<comment type="catalytic activity">
    <reaction evidence="1">
        <text>[E2 ubiquitin-conjugating enzyme]-S-ubiquitinyl-L-cysteine + [acceptor protein]-L-lysine = [E2 ubiquitin-conjugating enzyme]-L-cysteine + [acceptor protein]-N(6)-ubiquitinyl-L-lysine.</text>
        <dbReference type="EC" id="2.3.2.31"/>
    </reaction>
</comment>
<keyword evidence="10" id="KW-1133">Transmembrane helix</keyword>
<comment type="pathway">
    <text evidence="2">Protein modification; protein ubiquitination.</text>
</comment>
<dbReference type="EC" id="2.3.2.31" evidence="3"/>
<keyword evidence="9" id="KW-0862">Zinc</keyword>
<dbReference type="InterPro" id="IPR002867">
    <property type="entry name" value="IBR_dom"/>
</dbReference>
<dbReference type="InParanoid" id="A0A194XH95"/>
<dbReference type="InterPro" id="IPR047548">
    <property type="entry name" value="Rcat_RBR_RNF14"/>
</dbReference>
<feature type="domain" description="RING-type" evidence="11">
    <location>
        <begin position="269"/>
        <end position="487"/>
    </location>
</feature>
<dbReference type="GO" id="GO:0008270">
    <property type="term" value="F:zinc ion binding"/>
    <property type="evidence" value="ECO:0007669"/>
    <property type="project" value="UniProtKB-KW"/>
</dbReference>
<evidence type="ECO:0000313" key="12">
    <source>
        <dbReference type="EMBL" id="KUJ19580.1"/>
    </source>
</evidence>
<proteinExistence type="predicted"/>
<organism evidence="12 13">
    <name type="scientific">Mollisia scopiformis</name>
    <name type="common">Conifer needle endophyte fungus</name>
    <name type="synonym">Phialocephala scopiformis</name>
    <dbReference type="NCBI Taxonomy" id="149040"/>
    <lineage>
        <taxon>Eukaryota</taxon>
        <taxon>Fungi</taxon>
        <taxon>Dikarya</taxon>
        <taxon>Ascomycota</taxon>
        <taxon>Pezizomycotina</taxon>
        <taxon>Leotiomycetes</taxon>
        <taxon>Helotiales</taxon>
        <taxon>Mollisiaceae</taxon>
        <taxon>Mollisia</taxon>
    </lineage>
</organism>
<feature type="transmembrane region" description="Helical" evidence="10">
    <location>
        <begin position="67"/>
        <end position="87"/>
    </location>
</feature>
<reference evidence="12 13" key="1">
    <citation type="submission" date="2015-10" db="EMBL/GenBank/DDBJ databases">
        <title>Full genome of DAOMC 229536 Phialocephala scopiformis, a fungal endophyte of spruce producing the potent anti-insectan compound rugulosin.</title>
        <authorList>
            <consortium name="DOE Joint Genome Institute"/>
            <person name="Walker A.K."/>
            <person name="Frasz S.L."/>
            <person name="Seifert K.A."/>
            <person name="Miller J.D."/>
            <person name="Mondo S.J."/>
            <person name="Labutti K."/>
            <person name="Lipzen A."/>
            <person name="Dockter R."/>
            <person name="Kennedy M."/>
            <person name="Grigoriev I.V."/>
            <person name="Spatafora J.W."/>
        </authorList>
    </citation>
    <scope>NUCLEOTIDE SEQUENCE [LARGE SCALE GENOMIC DNA]</scope>
    <source>
        <strain evidence="12 13">CBS 120377</strain>
    </source>
</reference>
<evidence type="ECO:0000256" key="3">
    <source>
        <dbReference type="ARBA" id="ARBA00012251"/>
    </source>
</evidence>
<evidence type="ECO:0000256" key="9">
    <source>
        <dbReference type="ARBA" id="ARBA00022833"/>
    </source>
</evidence>
<feature type="transmembrane region" description="Helical" evidence="10">
    <location>
        <begin position="20"/>
        <end position="47"/>
    </location>
</feature>
<dbReference type="Pfam" id="PF22191">
    <property type="entry name" value="IBR_1"/>
    <property type="match status" value="1"/>
</dbReference>
<gene>
    <name evidence="12" type="ORF">LY89DRAFT_683399</name>
</gene>
<evidence type="ECO:0000256" key="10">
    <source>
        <dbReference type="SAM" id="Phobius"/>
    </source>
</evidence>
<dbReference type="GeneID" id="28824421"/>
<dbReference type="STRING" id="149040.A0A194XH95"/>
<accession>A0A194XH95</accession>
<sequence>MIGIVVKVVGISLFLAHSIFGFATSLLIAMFSVASMCVNAINGALFWCFSTQHFQATNLFINSLGDWILRLSWICIRIGVTILAQIYQAFTNFDNLFAVASHILDGVVWITSSWPLHVLAAIAVIIGFRAWISTSRRLDILATVALAIAVQIYVLTSGQVNTLTIAATCIALRAYISTSPRVNAKLFSAAFFGVVIYVFNPQRPDFMPVAALVLGIGAYVVSKDSDSEQVTELPQPSRIAPTPLPRQISQAAASAISASTNNVALREVQDRLCTVCGDRKALSLFPIRPTRRCRHLPSICDDDLKAWIDSQLSSTIWDRIRCPGTNCKELFRHEDMKLHASEASFALYETLQIRSTLSQIPDFRWCLNPTCRNGQIHAQNSLNPILTCNSCGYKACTIHNIKWHKDETCEQYDYRISGRKARSEERATEEMIKQTTKRCPRCKTNIEKVEGCDHMTCVKCRMGFCWLCFVDYELVRRIGNSAHRESCRHHTRNLRG</sequence>